<dbReference type="GeneID" id="36401890"/>
<reference evidence="2" key="1">
    <citation type="submission" date="2014-09" db="EMBL/GenBank/DDBJ databases">
        <authorList>
            <person name="Sharma Rahul"/>
            <person name="Thines Marco"/>
        </authorList>
    </citation>
    <scope>NUCLEOTIDE SEQUENCE [LARGE SCALE GENOMIC DNA]</scope>
</reference>
<organism evidence="1 2">
    <name type="scientific">Plasmopara halstedii</name>
    <name type="common">Downy mildew of sunflower</name>
    <dbReference type="NCBI Taxonomy" id="4781"/>
    <lineage>
        <taxon>Eukaryota</taxon>
        <taxon>Sar</taxon>
        <taxon>Stramenopiles</taxon>
        <taxon>Oomycota</taxon>
        <taxon>Peronosporomycetes</taxon>
        <taxon>Peronosporales</taxon>
        <taxon>Peronosporaceae</taxon>
        <taxon>Plasmopara</taxon>
    </lineage>
</organism>
<name>A0A0P1B4H7_PLAHL</name>
<keyword evidence="2" id="KW-1185">Reference proteome</keyword>
<dbReference type="RefSeq" id="XP_024585414.1">
    <property type="nucleotide sequence ID" value="XM_024720191.1"/>
</dbReference>
<dbReference type="Proteomes" id="UP000054928">
    <property type="component" value="Unassembled WGS sequence"/>
</dbReference>
<accession>A0A0P1B4H7</accession>
<dbReference type="EMBL" id="CCYD01003042">
    <property type="protein sequence ID" value="CEG49045.1"/>
    <property type="molecule type" value="Genomic_DNA"/>
</dbReference>
<protein>
    <submittedName>
        <fullName evidence="1">Uncharacterized protein</fullName>
    </submittedName>
</protein>
<dbReference type="AlphaFoldDB" id="A0A0P1B4H7"/>
<proteinExistence type="predicted"/>
<evidence type="ECO:0000313" key="2">
    <source>
        <dbReference type="Proteomes" id="UP000054928"/>
    </source>
</evidence>
<evidence type="ECO:0000313" key="1">
    <source>
        <dbReference type="EMBL" id="CEG49045.1"/>
    </source>
</evidence>
<sequence>MTTESELLSLRAKFAADTGIYQTRMRCRSYAITLGTPAAPKRLFIFDELYHLLIPHYPHDNLAFS</sequence>